<dbReference type="InterPro" id="IPR055122">
    <property type="entry name" value="Med14_N"/>
</dbReference>
<dbReference type="PANTHER" id="PTHR12809">
    <property type="entry name" value="MEDIATOR COMPLEX SUBUNIT"/>
    <property type="match status" value="1"/>
</dbReference>
<dbReference type="GO" id="GO:0070847">
    <property type="term" value="C:core mediator complex"/>
    <property type="evidence" value="ECO:0007669"/>
    <property type="project" value="TreeGrafter"/>
</dbReference>
<keyword evidence="5 10" id="KW-0010">Activator</keyword>
<evidence type="ECO:0000313" key="13">
    <source>
        <dbReference type="EMBL" id="KIW73089.1"/>
    </source>
</evidence>
<feature type="domain" description="Mediator complex subunit MED14 N-terminal" evidence="12">
    <location>
        <begin position="92"/>
        <end position="300"/>
    </location>
</feature>
<evidence type="ECO:0000256" key="11">
    <source>
        <dbReference type="SAM" id="MobiDB-lite"/>
    </source>
</evidence>
<dbReference type="Pfam" id="PF26204">
    <property type="entry name" value="Med14_fung"/>
    <property type="match status" value="1"/>
</dbReference>
<evidence type="ECO:0000256" key="3">
    <source>
        <dbReference type="ARBA" id="ARBA00019619"/>
    </source>
</evidence>
<feature type="compositionally biased region" description="Polar residues" evidence="11">
    <location>
        <begin position="1122"/>
        <end position="1132"/>
    </location>
</feature>
<organism evidence="13 14">
    <name type="scientific">Phialophora macrospora</name>
    <dbReference type="NCBI Taxonomy" id="1851006"/>
    <lineage>
        <taxon>Eukaryota</taxon>
        <taxon>Fungi</taxon>
        <taxon>Dikarya</taxon>
        <taxon>Ascomycota</taxon>
        <taxon>Pezizomycotina</taxon>
        <taxon>Eurotiomycetes</taxon>
        <taxon>Chaetothyriomycetidae</taxon>
        <taxon>Chaetothyriales</taxon>
        <taxon>Herpotrichiellaceae</taxon>
        <taxon>Phialophora</taxon>
    </lineage>
</organism>
<comment type="subcellular location">
    <subcellularLocation>
        <location evidence="1 10">Nucleus</location>
    </subcellularLocation>
</comment>
<protein>
    <recommendedName>
        <fullName evidence="3 10">Mediator of RNA polymerase II transcription subunit 14</fullName>
    </recommendedName>
    <alternativeName>
        <fullName evidence="9 10">Mediator complex subunit 14</fullName>
    </alternativeName>
</protein>
<evidence type="ECO:0000256" key="5">
    <source>
        <dbReference type="ARBA" id="ARBA00023159"/>
    </source>
</evidence>
<comment type="similarity">
    <text evidence="2 10">Belongs to the Mediator complex subunit 14 family.</text>
</comment>
<evidence type="ECO:0000256" key="4">
    <source>
        <dbReference type="ARBA" id="ARBA00023015"/>
    </source>
</evidence>
<evidence type="ECO:0000256" key="8">
    <source>
        <dbReference type="ARBA" id="ARBA00025687"/>
    </source>
</evidence>
<feature type="region of interest" description="Disordered" evidence="11">
    <location>
        <begin position="1078"/>
        <end position="1169"/>
    </location>
</feature>
<dbReference type="GO" id="GO:0003712">
    <property type="term" value="F:transcription coregulator activity"/>
    <property type="evidence" value="ECO:0007669"/>
    <property type="project" value="UniProtKB-UniRule"/>
</dbReference>
<comment type="function">
    <text evidence="8 10">Component of the Mediator complex, a coactivator involved in the regulated transcription of nearly all RNA polymerase II-dependent genes. Mediator functions as a bridge to convey information from gene-specific regulatory proteins to the basal RNA polymerase II transcription machinery. Mediator is recruited to promoters by direct interactions with regulatory proteins and serves as a scaffold for the assembly of a functional preinitiation complex with RNA polymerase II and the general transcription factors.</text>
</comment>
<dbReference type="HOGENOM" id="CLU_003573_1_1_1"/>
<feature type="region of interest" description="Disordered" evidence="11">
    <location>
        <begin position="1"/>
        <end position="76"/>
    </location>
</feature>
<name>A0A0D2GL57_9EURO</name>
<evidence type="ECO:0000259" key="12">
    <source>
        <dbReference type="Pfam" id="PF08638"/>
    </source>
</evidence>
<keyword evidence="7 10" id="KW-0539">Nucleus</keyword>
<sequence length="1169" mass="130078">MNGERPTVNGAHTSNGIHQSATDSPASPNPLKPGSLPQSLPPPPPPLSIDREENEDAGSSQRRNGGADHNVASSQNQAPAEILSLISQDSYLPMAALISRASQMCWNDLSDLVEQLASLSVPDTPPDQAKLMPNGLTNNQSKPNLDKKDKIFRFANEQKADFIKLLVLLQWSKNVDEVSKTISINYWLMLRRQAYWGAIASMASLKQESSNFQIPNPDLKTAAEVLSRGRVSNFPQLGYSAQVDLSTKQILRVLKSLNQALSVKLALSDNLPSQLRNFRVHDGRATFTVPDEFELDLSTLDESLDSPFRMVDFRLSFQPCPHLPDRLQSEIELLANSNIDQGGLGRCYEFLHELTLSYKLAEFHKQAIELSRNQWVGNLRAELIRRNLVVQYWSERHVGKSWVEIGIASGRDKQRPEDPEPHSSLEIKCTWHGKRADCLQLHLNESVLSFEGILRQVIAQHSTQILDTIYDKLVSTPLFANAELSLEQSLSHDDPEVCSLVMQTSRSSQLQLKVDSVTGLIMMSPVTERTERLQFEVNRVQSVADEVVSKLLNFRCSVSESAVLAGISGTKWEALRSFKFTQAEVKSLFGRPVVRINMFRQSQWVLEYSLAVTHGQDGDHWWLLQQVSVGASDAQARYKVLRSQRIEVKEDLSSAYFDRLADYSMGLICLQRNADFFTEKKEKFDLRPFPPFGRHYELPELSFDLDMAKPLPSRQSVPTSATEGPFTIQKASDLQAKNATLQRNIQVRFGGVDHSGLRVMTVAQYQSQASSDVLRHLDKSVLDAGVSLNREDRMVTIRVETAMAEAAIPQIVAKVLDLEKVVSTVDQIHCLLGLKLKKISNATISLVYHQEHPAEFGLNIIFPSGSPAPRLEFFPPQANPHQILSQVYTKTFAANRAPFATTMRNLLTSLTATLPLLTILHSLQQRHGITSKEDQRLPSAEPEDPLRMHVLARTETQFAVQYFTPAGQVPNDSKNDSLPQLLARFEVLSEANHSGKTGWLVRPALDEFQSYSRPSYSSPELAAKVKQEIFSQRTERQCKWFLLDKGAWCTVDRPEPLINALHDVVWNWAKQAKMAVGNGVGKQDSNKGKGAQANQNVNNPNMANGTTNRGPAAAKGPPGRQQAANNAVSNGANMKLQRPPLNGPGGRPAPGNAKMNARNSQGQDVITLD</sequence>
<evidence type="ECO:0000313" key="14">
    <source>
        <dbReference type="Proteomes" id="UP000054266"/>
    </source>
</evidence>
<dbReference type="EMBL" id="KN846956">
    <property type="protein sequence ID" value="KIW73089.1"/>
    <property type="molecule type" value="Genomic_DNA"/>
</dbReference>
<dbReference type="Pfam" id="PF08638">
    <property type="entry name" value="Med14"/>
    <property type="match status" value="1"/>
</dbReference>
<proteinExistence type="inferred from homology"/>
<dbReference type="GO" id="GO:0016592">
    <property type="term" value="C:mediator complex"/>
    <property type="evidence" value="ECO:0007669"/>
    <property type="project" value="UniProtKB-UniRule"/>
</dbReference>
<accession>A0A0D2GL57</accession>
<dbReference type="Proteomes" id="UP000054266">
    <property type="component" value="Unassembled WGS sequence"/>
</dbReference>
<dbReference type="GO" id="GO:0006357">
    <property type="term" value="P:regulation of transcription by RNA polymerase II"/>
    <property type="evidence" value="ECO:0007669"/>
    <property type="project" value="InterPro"/>
</dbReference>
<evidence type="ECO:0000256" key="9">
    <source>
        <dbReference type="ARBA" id="ARBA00032007"/>
    </source>
</evidence>
<feature type="compositionally biased region" description="Polar residues" evidence="11">
    <location>
        <begin position="10"/>
        <end position="26"/>
    </location>
</feature>
<keyword evidence="14" id="KW-1185">Reference proteome</keyword>
<comment type="subunit">
    <text evidence="10">Component of the Mediator complex.</text>
</comment>
<dbReference type="PANTHER" id="PTHR12809:SF2">
    <property type="entry name" value="MEDIATOR OF RNA POLYMERASE II TRANSCRIPTION SUBUNIT 14"/>
    <property type="match status" value="1"/>
</dbReference>
<evidence type="ECO:0000256" key="1">
    <source>
        <dbReference type="ARBA" id="ARBA00004123"/>
    </source>
</evidence>
<reference evidence="13 14" key="1">
    <citation type="submission" date="2015-01" db="EMBL/GenBank/DDBJ databases">
        <title>The Genome Sequence of Capronia semiimmersa CBS27337.</title>
        <authorList>
            <consortium name="The Broad Institute Genomics Platform"/>
            <person name="Cuomo C."/>
            <person name="de Hoog S."/>
            <person name="Gorbushina A."/>
            <person name="Stielow B."/>
            <person name="Teixiera M."/>
            <person name="Abouelleil A."/>
            <person name="Chapman S.B."/>
            <person name="Priest M."/>
            <person name="Young S.K."/>
            <person name="Wortman J."/>
            <person name="Nusbaum C."/>
            <person name="Birren B."/>
        </authorList>
    </citation>
    <scope>NUCLEOTIDE SEQUENCE [LARGE SCALE GENOMIC DNA]</scope>
    <source>
        <strain evidence="13 14">CBS 27337</strain>
    </source>
</reference>
<dbReference type="InterPro" id="IPR013947">
    <property type="entry name" value="Mediator_Med14"/>
</dbReference>
<keyword evidence="4 10" id="KW-0805">Transcription regulation</keyword>
<dbReference type="STRING" id="5601.A0A0D2GL57"/>
<feature type="compositionally biased region" description="Polar residues" evidence="11">
    <location>
        <begin position="1157"/>
        <end position="1169"/>
    </location>
</feature>
<evidence type="ECO:0000256" key="6">
    <source>
        <dbReference type="ARBA" id="ARBA00023163"/>
    </source>
</evidence>
<gene>
    <name evidence="13" type="ORF">PV04_01234</name>
</gene>
<feature type="compositionally biased region" description="Low complexity" evidence="11">
    <location>
        <begin position="1091"/>
        <end position="1104"/>
    </location>
</feature>
<dbReference type="AlphaFoldDB" id="A0A0D2GL57"/>
<evidence type="ECO:0000256" key="7">
    <source>
        <dbReference type="ARBA" id="ARBA00023242"/>
    </source>
</evidence>
<evidence type="ECO:0000256" key="10">
    <source>
        <dbReference type="RuleBase" id="RU365082"/>
    </source>
</evidence>
<evidence type="ECO:0000256" key="2">
    <source>
        <dbReference type="ARBA" id="ARBA00007813"/>
    </source>
</evidence>
<keyword evidence="6 10" id="KW-0804">Transcription</keyword>